<proteinExistence type="predicted"/>
<sequence length="105" mass="11120">DRQRQGRGRARAGVRGLQAVRPALPDRRPDGPVRRRADRRRPVRLAGGDRQGRRHPDQPLDGSGDAGRGAALPAVGPDPPAAGGPAGRRGRPGRGQDRRRGPAAL</sequence>
<feature type="non-terminal residue" evidence="2">
    <location>
        <position position="1"/>
    </location>
</feature>
<evidence type="ECO:0000256" key="1">
    <source>
        <dbReference type="SAM" id="MobiDB-lite"/>
    </source>
</evidence>
<dbReference type="EMBL" id="CADCTP010000009">
    <property type="protein sequence ID" value="CAA9213453.1"/>
    <property type="molecule type" value="Genomic_DNA"/>
</dbReference>
<reference evidence="2" key="1">
    <citation type="submission" date="2020-02" db="EMBL/GenBank/DDBJ databases">
        <authorList>
            <person name="Meier V. D."/>
        </authorList>
    </citation>
    <scope>NUCLEOTIDE SEQUENCE</scope>
    <source>
        <strain evidence="2">AVDCRST_MAG41</strain>
    </source>
</reference>
<accession>A0A6J4H436</accession>
<feature type="region of interest" description="Disordered" evidence="1">
    <location>
        <begin position="1"/>
        <end position="105"/>
    </location>
</feature>
<feature type="compositionally biased region" description="Basic and acidic residues" evidence="1">
    <location>
        <begin position="24"/>
        <end position="35"/>
    </location>
</feature>
<dbReference type="AlphaFoldDB" id="A0A6J4H436"/>
<feature type="compositionally biased region" description="Basic and acidic residues" evidence="1">
    <location>
        <begin position="94"/>
        <end position="105"/>
    </location>
</feature>
<feature type="non-terminal residue" evidence="2">
    <location>
        <position position="105"/>
    </location>
</feature>
<name>A0A6J4H436_9ACTN</name>
<protein>
    <submittedName>
        <fullName evidence="2">Uncharacterized protein</fullName>
    </submittedName>
</protein>
<organism evidence="2">
    <name type="scientific">uncultured Mycobacteriales bacterium</name>
    <dbReference type="NCBI Taxonomy" id="581187"/>
    <lineage>
        <taxon>Bacteria</taxon>
        <taxon>Bacillati</taxon>
        <taxon>Actinomycetota</taxon>
        <taxon>Actinomycetes</taxon>
        <taxon>Mycobacteriales</taxon>
        <taxon>environmental samples</taxon>
    </lineage>
</organism>
<feature type="compositionally biased region" description="Basic residues" evidence="1">
    <location>
        <begin position="1"/>
        <end position="12"/>
    </location>
</feature>
<gene>
    <name evidence="2" type="ORF">AVDCRST_MAG41-104</name>
</gene>
<evidence type="ECO:0000313" key="2">
    <source>
        <dbReference type="EMBL" id="CAA9213453.1"/>
    </source>
</evidence>